<name>A0ABR3YKZ5_9PEZI</name>
<dbReference type="InterPro" id="IPR010730">
    <property type="entry name" value="HET"/>
</dbReference>
<accession>A0ABR3YKZ5</accession>
<keyword evidence="3" id="KW-1185">Reference proteome</keyword>
<comment type="caution">
    <text evidence="2">The sequence shown here is derived from an EMBL/GenBank/DDBJ whole genome shotgun (WGS) entry which is preliminary data.</text>
</comment>
<dbReference type="PANTHER" id="PTHR33112:SF12">
    <property type="entry name" value="HETEROKARYON INCOMPATIBILITY DOMAIN-CONTAINING PROTEIN"/>
    <property type="match status" value="1"/>
</dbReference>
<protein>
    <recommendedName>
        <fullName evidence="1">Heterokaryon incompatibility domain-containing protein</fullName>
    </recommendedName>
</protein>
<evidence type="ECO:0000313" key="3">
    <source>
        <dbReference type="Proteomes" id="UP001583186"/>
    </source>
</evidence>
<reference evidence="2 3" key="1">
    <citation type="journal article" date="2024" name="IMA Fungus">
        <title>IMA Genome - F19 : A genome assembly and annotation guide to empower mycologists, including annotated draft genome sequences of Ceratocystis pirilliformis, Diaporthe australafricana, Fusarium ophioides, Paecilomyces lecythidis, and Sporothrix stenoceras.</title>
        <authorList>
            <person name="Aylward J."/>
            <person name="Wilson A.M."/>
            <person name="Visagie C.M."/>
            <person name="Spraker J."/>
            <person name="Barnes I."/>
            <person name="Buitendag C."/>
            <person name="Ceriani C."/>
            <person name="Del Mar Angel L."/>
            <person name="du Plessis D."/>
            <person name="Fuchs T."/>
            <person name="Gasser K."/>
            <person name="Kramer D."/>
            <person name="Li W."/>
            <person name="Munsamy K."/>
            <person name="Piso A."/>
            <person name="Price J.L."/>
            <person name="Sonnekus B."/>
            <person name="Thomas C."/>
            <person name="van der Nest A."/>
            <person name="van Dijk A."/>
            <person name="van Heerden A."/>
            <person name="van Vuuren N."/>
            <person name="Yilmaz N."/>
            <person name="Duong T.A."/>
            <person name="van der Merwe N.A."/>
            <person name="Wingfield M.J."/>
            <person name="Wingfield B.D."/>
        </authorList>
    </citation>
    <scope>NUCLEOTIDE SEQUENCE [LARGE SCALE GENOMIC DNA]</scope>
    <source>
        <strain evidence="2 3">CMW 5346</strain>
    </source>
</reference>
<evidence type="ECO:0000259" key="1">
    <source>
        <dbReference type="Pfam" id="PF06985"/>
    </source>
</evidence>
<organism evidence="2 3">
    <name type="scientific">Sporothrix stenoceras</name>
    <dbReference type="NCBI Taxonomy" id="5173"/>
    <lineage>
        <taxon>Eukaryota</taxon>
        <taxon>Fungi</taxon>
        <taxon>Dikarya</taxon>
        <taxon>Ascomycota</taxon>
        <taxon>Pezizomycotina</taxon>
        <taxon>Sordariomycetes</taxon>
        <taxon>Sordariomycetidae</taxon>
        <taxon>Ophiostomatales</taxon>
        <taxon>Ophiostomataceae</taxon>
        <taxon>Sporothrix</taxon>
    </lineage>
</organism>
<dbReference type="PANTHER" id="PTHR33112">
    <property type="entry name" value="DOMAIN PROTEIN, PUTATIVE-RELATED"/>
    <property type="match status" value="1"/>
</dbReference>
<proteinExistence type="predicted"/>
<dbReference type="Proteomes" id="UP001583186">
    <property type="component" value="Unassembled WGS sequence"/>
</dbReference>
<gene>
    <name evidence="2" type="ORF">Sste5346_009508</name>
</gene>
<sequence>MDVVAETREEEVGVPAGTDLCDLCSKRFGEPSSHYKCDCHRSGAHFHLGRVDKYVDVTTNPPTRPKSTCPGCRLFNTIVTNMFAMIRRNDHSIQPAIVSTGVTSELKLLEDMVTSGADKTLKIEMRAAARAVTVKVDVLPGIAGTIIRLAGSPEKERIHGLRVREKQRVHGLHIPAKIDMDRTRRWLTTCQEGHASCRQREVTAPPQGQTPADVDSTSFIRLINVQTRQIVPGTLNSEFVALSYVWGQNTQPLLTRARLTGYMAPGGLATAELPMTISDAMEFVNDLGLRYLWVDSLCIIQDDDVDKQKQLPQMAALYEAAELVIVAAAGRDASAGLVGYKTDRQPSQAVETIDGLTYITYQSGLHDVLRWTHWDRRGWTYQEAFQARRAVVMADTLTYWSCRDTLWQEDLDNDEGSGVRLRKDSNALWRYTPDGQRTLGCTPNTYFTSVEHFCLRSLRDGSDALWAYWGVLAHQSPRFPPNGYIWGHPYGSISDSLLWRTGHFCLSEHRRRQLKTFHGIPIKDGSILKAPFPSWSWLSVDTAVDFLDTCGSSIVSAVKWGVPITLWNPASAELYLEYLRRVGVDGVDKVKELLVKQHGHLKPAPTPGQPFAMDYGLLCFTAKVAQLTLSRQYKHTNDDKCPCRLGPDRGKDKSHMYAAVRHGDKEIGGVVVPLSLFNGDDIQDVAVEVVHLSSNALPRTSTDDLCKVQPASGCREVQHVRGCQHIESHNLMVVAWEHGVAHRQALFALNKDAWEAISSEKKVTKRVILG</sequence>
<evidence type="ECO:0000313" key="2">
    <source>
        <dbReference type="EMBL" id="KAL1888552.1"/>
    </source>
</evidence>
<dbReference type="Pfam" id="PF06985">
    <property type="entry name" value="HET"/>
    <property type="match status" value="1"/>
</dbReference>
<feature type="domain" description="Heterokaryon incompatibility" evidence="1">
    <location>
        <begin position="239"/>
        <end position="383"/>
    </location>
</feature>
<dbReference type="EMBL" id="JAWCUI010000090">
    <property type="protein sequence ID" value="KAL1888552.1"/>
    <property type="molecule type" value="Genomic_DNA"/>
</dbReference>